<evidence type="ECO:0000313" key="2">
    <source>
        <dbReference type="EMBL" id="KAK4356822.1"/>
    </source>
</evidence>
<keyword evidence="3" id="KW-1185">Reference proteome</keyword>
<dbReference type="AlphaFoldDB" id="A0AAE1RTP4"/>
<feature type="compositionally biased region" description="Basic and acidic residues" evidence="1">
    <location>
        <begin position="74"/>
        <end position="85"/>
    </location>
</feature>
<feature type="region of interest" description="Disordered" evidence="1">
    <location>
        <begin position="52"/>
        <end position="85"/>
    </location>
</feature>
<organism evidence="2 3">
    <name type="scientific">Anisodus tanguticus</name>
    <dbReference type="NCBI Taxonomy" id="243964"/>
    <lineage>
        <taxon>Eukaryota</taxon>
        <taxon>Viridiplantae</taxon>
        <taxon>Streptophyta</taxon>
        <taxon>Embryophyta</taxon>
        <taxon>Tracheophyta</taxon>
        <taxon>Spermatophyta</taxon>
        <taxon>Magnoliopsida</taxon>
        <taxon>eudicotyledons</taxon>
        <taxon>Gunneridae</taxon>
        <taxon>Pentapetalae</taxon>
        <taxon>asterids</taxon>
        <taxon>lamiids</taxon>
        <taxon>Solanales</taxon>
        <taxon>Solanaceae</taxon>
        <taxon>Solanoideae</taxon>
        <taxon>Hyoscyameae</taxon>
        <taxon>Anisodus</taxon>
    </lineage>
</organism>
<name>A0AAE1RTP4_9SOLA</name>
<sequence length="85" mass="9559">MSDKFEVKYVASLPQQRPESINMMAKLEQQQMPTSSGGVFRHNIDRRVAVGVSTAKAGATPETSKNHLQRHRSGHESRKIDLNQK</sequence>
<dbReference type="Proteomes" id="UP001291623">
    <property type="component" value="Unassembled WGS sequence"/>
</dbReference>
<reference evidence="2" key="1">
    <citation type="submission" date="2023-12" db="EMBL/GenBank/DDBJ databases">
        <title>Genome assembly of Anisodus tanguticus.</title>
        <authorList>
            <person name="Wang Y.-J."/>
        </authorList>
    </citation>
    <scope>NUCLEOTIDE SEQUENCE</scope>
    <source>
        <strain evidence="2">KB-2021</strain>
        <tissue evidence="2">Leaf</tissue>
    </source>
</reference>
<gene>
    <name evidence="2" type="ORF">RND71_022432</name>
</gene>
<accession>A0AAE1RTP4</accession>
<proteinExistence type="predicted"/>
<evidence type="ECO:0000313" key="3">
    <source>
        <dbReference type="Proteomes" id="UP001291623"/>
    </source>
</evidence>
<comment type="caution">
    <text evidence="2">The sequence shown here is derived from an EMBL/GenBank/DDBJ whole genome shotgun (WGS) entry which is preliminary data.</text>
</comment>
<protein>
    <submittedName>
        <fullName evidence="2">Uncharacterized protein</fullName>
    </submittedName>
</protein>
<dbReference type="EMBL" id="JAVYJV010000012">
    <property type="protein sequence ID" value="KAK4356822.1"/>
    <property type="molecule type" value="Genomic_DNA"/>
</dbReference>
<evidence type="ECO:0000256" key="1">
    <source>
        <dbReference type="SAM" id="MobiDB-lite"/>
    </source>
</evidence>